<evidence type="ECO:0000256" key="1">
    <source>
        <dbReference type="ARBA" id="ARBA00004141"/>
    </source>
</evidence>
<dbReference type="AlphaFoldDB" id="A0A8J8NIP9"/>
<dbReference type="OrthoDB" id="159299at2759"/>
<proteinExistence type="predicted"/>
<dbReference type="Pfam" id="PF02466">
    <property type="entry name" value="Tim17"/>
    <property type="match status" value="1"/>
</dbReference>
<dbReference type="Proteomes" id="UP000785679">
    <property type="component" value="Unassembled WGS sequence"/>
</dbReference>
<evidence type="ECO:0000313" key="7">
    <source>
        <dbReference type="Proteomes" id="UP000785679"/>
    </source>
</evidence>
<comment type="subcellular location">
    <subcellularLocation>
        <location evidence="1">Membrane</location>
        <topology evidence="1">Multi-pass membrane protein</topology>
    </subcellularLocation>
</comment>
<evidence type="ECO:0000313" key="6">
    <source>
        <dbReference type="EMBL" id="TNV75901.1"/>
    </source>
</evidence>
<name>A0A8J8NIP9_HALGN</name>
<keyword evidence="2 5" id="KW-0812">Transmembrane</keyword>
<dbReference type="GO" id="GO:0008320">
    <property type="term" value="F:protein transmembrane transporter activity"/>
    <property type="evidence" value="ECO:0007669"/>
    <property type="project" value="TreeGrafter"/>
</dbReference>
<feature type="transmembrane region" description="Helical" evidence="5">
    <location>
        <begin position="108"/>
        <end position="126"/>
    </location>
</feature>
<keyword evidence="3 5" id="KW-1133">Transmembrane helix</keyword>
<gene>
    <name evidence="6" type="ORF">FGO68_gene10013</name>
</gene>
<evidence type="ECO:0000256" key="3">
    <source>
        <dbReference type="ARBA" id="ARBA00022989"/>
    </source>
</evidence>
<evidence type="ECO:0000256" key="2">
    <source>
        <dbReference type="ARBA" id="ARBA00022692"/>
    </source>
</evidence>
<evidence type="ECO:0000256" key="4">
    <source>
        <dbReference type="ARBA" id="ARBA00023136"/>
    </source>
</evidence>
<dbReference type="PANTHER" id="PTHR15371:SF0">
    <property type="entry name" value="SD19278P"/>
    <property type="match status" value="1"/>
</dbReference>
<reference evidence="6" key="1">
    <citation type="submission" date="2019-06" db="EMBL/GenBank/DDBJ databases">
        <authorList>
            <person name="Zheng W."/>
        </authorList>
    </citation>
    <scope>NUCLEOTIDE SEQUENCE</scope>
    <source>
        <strain evidence="6">QDHG01</strain>
    </source>
</reference>
<keyword evidence="4 5" id="KW-0472">Membrane</keyword>
<dbReference type="GO" id="GO:0005744">
    <property type="term" value="C:TIM23 mitochondrial import inner membrane translocase complex"/>
    <property type="evidence" value="ECO:0007669"/>
    <property type="project" value="TreeGrafter"/>
</dbReference>
<accession>A0A8J8NIP9</accession>
<organism evidence="6 7">
    <name type="scientific">Halteria grandinella</name>
    <dbReference type="NCBI Taxonomy" id="5974"/>
    <lineage>
        <taxon>Eukaryota</taxon>
        <taxon>Sar</taxon>
        <taxon>Alveolata</taxon>
        <taxon>Ciliophora</taxon>
        <taxon>Intramacronucleata</taxon>
        <taxon>Spirotrichea</taxon>
        <taxon>Stichotrichia</taxon>
        <taxon>Sporadotrichida</taxon>
        <taxon>Halteriidae</taxon>
        <taxon>Halteria</taxon>
    </lineage>
</organism>
<dbReference type="EMBL" id="RRYP01014582">
    <property type="protein sequence ID" value="TNV75901.1"/>
    <property type="molecule type" value="Genomic_DNA"/>
</dbReference>
<dbReference type="PANTHER" id="PTHR15371">
    <property type="entry name" value="TIM23"/>
    <property type="match status" value="1"/>
</dbReference>
<comment type="caution">
    <text evidence="6">The sequence shown here is derived from an EMBL/GenBank/DDBJ whole genome shotgun (WGS) entry which is preliminary data.</text>
</comment>
<protein>
    <submittedName>
        <fullName evidence="6">Uncharacterized protein</fullName>
    </submittedName>
</protein>
<dbReference type="InterPro" id="IPR045238">
    <property type="entry name" value="Tim23-like"/>
</dbReference>
<dbReference type="GO" id="GO:0030150">
    <property type="term" value="P:protein import into mitochondrial matrix"/>
    <property type="evidence" value="ECO:0007669"/>
    <property type="project" value="TreeGrafter"/>
</dbReference>
<evidence type="ECO:0000256" key="5">
    <source>
        <dbReference type="SAM" id="Phobius"/>
    </source>
</evidence>
<sequence length="138" mass="14751">MASIIGPTYVASFFLGAAIGLTKVPPPKSRRTTRLLVNNYLNNIGKTSASFGNNVGGAVLMYLIIGKTINHIMKEELEEMNLGENARSALYGAITGGIYKSTRGLRPMIFASVLGAGVGSLYSYAWTKGFLNVGLKNM</sequence>
<keyword evidence="7" id="KW-1185">Reference proteome</keyword>